<feature type="compositionally biased region" description="Basic and acidic residues" evidence="1">
    <location>
        <begin position="418"/>
        <end position="438"/>
    </location>
</feature>
<sequence>MTGAGAEAATQYLPPVTGNAGPTGPTGLMPAEAATQYLPPVPGADSAAATQYLPPVVNERDDESAPAHAANAEAATTLMPPVPPAGADPAGAIPAAASSPAAGSPSVPPPAEPTTSTPTPATPFSVMARPGERPPPAEFDTLFRSATPTQQLPPVPPGGSVPAPFPGQLPGQFPGQPQASHGVGGGYGYPPSPQGHTGPQGHPGHQNSQGPQGPQGHRAGPGMPGVPGPPAAPRGGHDAPRPAGRKKSPAVVIAAVVAGCAVAGLGAGALLSGGDDNGGDRQNAAAASPATSAPPASAPPKPADTPSATPSPSAKTDDPAAAQAKALDALLKDSNNSRDAVIKAVDSTRSCKDLDKSAADLTAAAGDRNALVGRLGQTPTDKLSNSAALTAQLTKAWQSSASADSHYAAWARQAKDKKGCVKDHARPTRDSVDGDRASADATAAKKKAADLWNPIARQYGLTPHDWTQL</sequence>
<evidence type="ECO:0000313" key="2">
    <source>
        <dbReference type="EMBL" id="MDT0450716.1"/>
    </source>
</evidence>
<reference evidence="2" key="1">
    <citation type="submission" date="2024-05" db="EMBL/GenBank/DDBJ databases">
        <title>30 novel species of actinomycetes from the DSMZ collection.</title>
        <authorList>
            <person name="Nouioui I."/>
        </authorList>
    </citation>
    <scope>NUCLEOTIDE SEQUENCE</scope>
    <source>
        <strain evidence="2">DSM 40473</strain>
    </source>
</reference>
<organism evidence="2 3">
    <name type="scientific">Streptomyces hesseae</name>
    <dbReference type="NCBI Taxonomy" id="3075519"/>
    <lineage>
        <taxon>Bacteria</taxon>
        <taxon>Bacillati</taxon>
        <taxon>Actinomycetota</taxon>
        <taxon>Actinomycetes</taxon>
        <taxon>Kitasatosporales</taxon>
        <taxon>Streptomycetaceae</taxon>
        <taxon>Streptomyces</taxon>
    </lineage>
</organism>
<gene>
    <name evidence="2" type="ORF">RM609_16765</name>
</gene>
<feature type="region of interest" description="Disordered" evidence="1">
    <location>
        <begin position="267"/>
        <end position="333"/>
    </location>
</feature>
<evidence type="ECO:0000256" key="1">
    <source>
        <dbReference type="SAM" id="MobiDB-lite"/>
    </source>
</evidence>
<feature type="compositionally biased region" description="Low complexity" evidence="1">
    <location>
        <begin position="304"/>
        <end position="333"/>
    </location>
</feature>
<feature type="region of interest" description="Disordered" evidence="1">
    <location>
        <begin position="1"/>
        <end position="249"/>
    </location>
</feature>
<feature type="compositionally biased region" description="Low complexity" evidence="1">
    <location>
        <begin position="87"/>
        <end position="105"/>
    </location>
</feature>
<feature type="compositionally biased region" description="Low complexity" evidence="1">
    <location>
        <begin position="284"/>
        <end position="295"/>
    </location>
</feature>
<feature type="compositionally biased region" description="Low complexity" evidence="1">
    <location>
        <begin position="194"/>
        <end position="206"/>
    </location>
</feature>
<feature type="compositionally biased region" description="Pro residues" evidence="1">
    <location>
        <begin position="151"/>
        <end position="167"/>
    </location>
</feature>
<dbReference type="Proteomes" id="UP001180531">
    <property type="component" value="Unassembled WGS sequence"/>
</dbReference>
<name>A0ABU2SNZ9_9ACTN</name>
<dbReference type="RefSeq" id="WP_311611694.1">
    <property type="nucleotide sequence ID" value="NZ_JAVRFI010000009.1"/>
</dbReference>
<dbReference type="EMBL" id="JAVRFI010000009">
    <property type="protein sequence ID" value="MDT0450716.1"/>
    <property type="molecule type" value="Genomic_DNA"/>
</dbReference>
<keyword evidence="3" id="KW-1185">Reference proteome</keyword>
<feature type="region of interest" description="Disordered" evidence="1">
    <location>
        <begin position="418"/>
        <end position="442"/>
    </location>
</feature>
<feature type="compositionally biased region" description="Low complexity" evidence="1">
    <location>
        <begin position="66"/>
        <end position="75"/>
    </location>
</feature>
<accession>A0ABU2SNZ9</accession>
<feature type="compositionally biased region" description="Low complexity" evidence="1">
    <location>
        <begin position="113"/>
        <end position="123"/>
    </location>
</feature>
<comment type="caution">
    <text evidence="2">The sequence shown here is derived from an EMBL/GenBank/DDBJ whole genome shotgun (WGS) entry which is preliminary data.</text>
</comment>
<protein>
    <submittedName>
        <fullName evidence="2">Uncharacterized protein</fullName>
    </submittedName>
</protein>
<feature type="compositionally biased region" description="Low complexity" evidence="1">
    <location>
        <begin position="168"/>
        <end position="181"/>
    </location>
</feature>
<proteinExistence type="predicted"/>
<evidence type="ECO:0000313" key="3">
    <source>
        <dbReference type="Proteomes" id="UP001180531"/>
    </source>
</evidence>